<protein>
    <submittedName>
        <fullName evidence="2">Uncharacterized protein</fullName>
    </submittedName>
</protein>
<feature type="region of interest" description="Disordered" evidence="1">
    <location>
        <begin position="139"/>
        <end position="166"/>
    </location>
</feature>
<proteinExistence type="predicted"/>
<reference evidence="2 3" key="1">
    <citation type="submission" date="2024-03" db="EMBL/GenBank/DDBJ databases">
        <title>Phenotype and Genome Characterization of a Sulfate-Reducing Bacterium Pseudodesulfovibrio sp. strain 5S69, isolated from Petroleum Reservoir in Tatarstan (Russia).</title>
        <authorList>
            <person name="Bidzhieva S.K."/>
            <person name="Kadnikov V."/>
            <person name="Tourova T.P."/>
            <person name="Samigullina S.R."/>
            <person name="Sokolova D.S."/>
            <person name="Poltaraus A.B."/>
            <person name="Avtukh A.N."/>
            <person name="Tereshina V.M."/>
            <person name="Mardanov A.V."/>
            <person name="Nazina T.N."/>
        </authorList>
    </citation>
    <scope>NUCLEOTIDE SEQUENCE [LARGE SCALE GENOMIC DNA]</scope>
    <source>
        <strain evidence="2 3">5S69</strain>
    </source>
</reference>
<feature type="compositionally biased region" description="Low complexity" evidence="1">
    <location>
        <begin position="157"/>
        <end position="166"/>
    </location>
</feature>
<name>A0ABZ2IY65_9BACT</name>
<evidence type="ECO:0000313" key="3">
    <source>
        <dbReference type="Proteomes" id="UP001385389"/>
    </source>
</evidence>
<dbReference type="RefSeq" id="WP_338669312.1">
    <property type="nucleotide sequence ID" value="NZ_CP146609.1"/>
</dbReference>
<dbReference type="Proteomes" id="UP001385389">
    <property type="component" value="Chromosome"/>
</dbReference>
<evidence type="ECO:0000256" key="1">
    <source>
        <dbReference type="SAM" id="MobiDB-lite"/>
    </source>
</evidence>
<evidence type="ECO:0000313" key="2">
    <source>
        <dbReference type="EMBL" id="WWX23615.1"/>
    </source>
</evidence>
<organism evidence="2 3">
    <name type="scientific">Pseudodesulfovibrio methanolicus</name>
    <dbReference type="NCBI Taxonomy" id="3126690"/>
    <lineage>
        <taxon>Bacteria</taxon>
        <taxon>Pseudomonadati</taxon>
        <taxon>Thermodesulfobacteriota</taxon>
        <taxon>Desulfovibrionia</taxon>
        <taxon>Desulfovibrionales</taxon>
        <taxon>Desulfovibrionaceae</taxon>
    </lineage>
</organism>
<accession>A0ABZ2IY65</accession>
<sequence length="166" mass="18768">MAKDFREYLVEGYRSDDFGRVFKELAVGFKLFVSFQASLVHSCTPEETLDDIYGYTHWEVSLRSTTPPIDTPGIGPWMYLRDKEWAEPFDRPEFQRAMVGEFIPTEHCQQVLEDCIAYAIEKGHIESEADIRTVEPDEEVKKTMGCGGCSGKKKPAKPAAKPAPAE</sequence>
<dbReference type="EMBL" id="CP146609">
    <property type="protein sequence ID" value="WWX23615.1"/>
    <property type="molecule type" value="Genomic_DNA"/>
</dbReference>
<keyword evidence="3" id="KW-1185">Reference proteome</keyword>
<gene>
    <name evidence="2" type="ORF">V8V93_05275</name>
</gene>